<keyword evidence="2" id="KW-1185">Reference proteome</keyword>
<accession>A0A2T0RSC3</accession>
<comment type="caution">
    <text evidence="1">The sequence shown here is derived from an EMBL/GenBank/DDBJ whole genome shotgun (WGS) entry which is preliminary data.</text>
</comment>
<gene>
    <name evidence="1" type="ORF">CLV58_1404</name>
</gene>
<sequence length="185" mass="19862">MGYLSNRIGDYDGLQLRTATGKARLHFPPHTAALVLKQATVGQAVQVVAVNRPPLPKPPGSSADSQALPEPAYELVSLRNQTKKTSVRIADVPPPPPTRGKLVETEGPLTGQLHDDAGRLVALLTNRFVVELKPHQGESIQELLVGVSRLGITGYERTEPGFVNKTGRTLLHPTALTINGQTFAL</sequence>
<dbReference type="AlphaFoldDB" id="A0A2T0RSC3"/>
<evidence type="ECO:0000313" key="2">
    <source>
        <dbReference type="Proteomes" id="UP000238375"/>
    </source>
</evidence>
<dbReference type="EMBL" id="PVTE01000040">
    <property type="protein sequence ID" value="PRY24105.1"/>
    <property type="molecule type" value="Genomic_DNA"/>
</dbReference>
<proteinExistence type="predicted"/>
<dbReference type="Proteomes" id="UP000238375">
    <property type="component" value="Unassembled WGS sequence"/>
</dbReference>
<reference evidence="1 2" key="1">
    <citation type="submission" date="2018-03" db="EMBL/GenBank/DDBJ databases">
        <title>Genomic Encyclopedia of Archaeal and Bacterial Type Strains, Phase II (KMG-II): from individual species to whole genera.</title>
        <authorList>
            <person name="Goeker M."/>
        </authorList>
    </citation>
    <scope>NUCLEOTIDE SEQUENCE [LARGE SCALE GENOMIC DNA]</scope>
    <source>
        <strain evidence="1 2">DSM 28354</strain>
    </source>
</reference>
<protein>
    <submittedName>
        <fullName evidence="1">Uncharacterized protein</fullName>
    </submittedName>
</protein>
<evidence type="ECO:0000313" key="1">
    <source>
        <dbReference type="EMBL" id="PRY24105.1"/>
    </source>
</evidence>
<organism evidence="1 2">
    <name type="scientific">Spirosoma oryzae</name>
    <dbReference type="NCBI Taxonomy" id="1469603"/>
    <lineage>
        <taxon>Bacteria</taxon>
        <taxon>Pseudomonadati</taxon>
        <taxon>Bacteroidota</taxon>
        <taxon>Cytophagia</taxon>
        <taxon>Cytophagales</taxon>
        <taxon>Cytophagaceae</taxon>
        <taxon>Spirosoma</taxon>
    </lineage>
</organism>
<name>A0A2T0RSC3_9BACT</name>